<feature type="transmembrane region" description="Helical" evidence="1">
    <location>
        <begin position="164"/>
        <end position="183"/>
    </location>
</feature>
<feature type="transmembrane region" description="Helical" evidence="1">
    <location>
        <begin position="215"/>
        <end position="234"/>
    </location>
</feature>
<reference evidence="4" key="1">
    <citation type="journal article" date="2016" name="Front. Microbiol.">
        <title>Molecular Keys to the Janthinobacterium and Duganella spp. Interaction with the Plant Pathogen Fusarium graminearum.</title>
        <authorList>
            <person name="Haack F.S."/>
            <person name="Poehlein A."/>
            <person name="Kroger C."/>
            <person name="Voigt C.A."/>
            <person name="Piepenbring M."/>
            <person name="Bode H.B."/>
            <person name="Daniel R."/>
            <person name="Schafer W."/>
            <person name="Streit W.R."/>
        </authorList>
    </citation>
    <scope>NUCLEOTIDE SEQUENCE [LARGE SCALE GENOMIC DNA]</scope>
    <source>
        <strain evidence="4">T54</strain>
    </source>
</reference>
<feature type="transmembrane region" description="Helical" evidence="1">
    <location>
        <begin position="190"/>
        <end position="209"/>
    </location>
</feature>
<evidence type="ECO:0000256" key="1">
    <source>
        <dbReference type="SAM" id="Phobius"/>
    </source>
</evidence>
<feature type="transmembrane region" description="Helical" evidence="1">
    <location>
        <begin position="18"/>
        <end position="37"/>
    </location>
</feature>
<dbReference type="RefSeq" id="WP_084640690.1">
    <property type="nucleotide sequence ID" value="NZ_LROM01000085.1"/>
</dbReference>
<evidence type="ECO:0000259" key="2">
    <source>
        <dbReference type="Pfam" id="PF01569"/>
    </source>
</evidence>
<feature type="transmembrane region" description="Helical" evidence="1">
    <location>
        <begin position="74"/>
        <end position="95"/>
    </location>
</feature>
<feature type="domain" description="Phosphatidic acid phosphatase type 2/haloperoxidase" evidence="2">
    <location>
        <begin position="112"/>
        <end position="238"/>
    </location>
</feature>
<dbReference type="CDD" id="cd03396">
    <property type="entry name" value="PAP2_like_6"/>
    <property type="match status" value="1"/>
</dbReference>
<dbReference type="Pfam" id="PF01569">
    <property type="entry name" value="PAP2"/>
    <property type="match status" value="1"/>
</dbReference>
<dbReference type="AlphaFoldDB" id="A0A1E7WM09"/>
<comment type="caution">
    <text evidence="3">The sequence shown here is derived from an EMBL/GenBank/DDBJ whole genome shotgun (WGS) entry which is preliminary data.</text>
</comment>
<gene>
    <name evidence="3" type="ORF">DUPY_25330</name>
</gene>
<proteinExistence type="predicted"/>
<keyword evidence="1" id="KW-1133">Transmembrane helix</keyword>
<dbReference type="InterPro" id="IPR000326">
    <property type="entry name" value="PAP2/HPO"/>
</dbReference>
<evidence type="ECO:0000313" key="3">
    <source>
        <dbReference type="EMBL" id="OFA00067.1"/>
    </source>
</evidence>
<evidence type="ECO:0000313" key="4">
    <source>
        <dbReference type="Proteomes" id="UP000175989"/>
    </source>
</evidence>
<dbReference type="InterPro" id="IPR036938">
    <property type="entry name" value="PAP2/HPO_sf"/>
</dbReference>
<dbReference type="OrthoDB" id="7348799at2"/>
<dbReference type="SUPFAM" id="SSF48317">
    <property type="entry name" value="Acid phosphatase/Vanadium-dependent haloperoxidase"/>
    <property type="match status" value="1"/>
</dbReference>
<name>A0A1E7WM09_9BURK</name>
<accession>A0A1E7WM09</accession>
<sequence>MPVPLPTSPDIPAKRRIALLRPVEWALLVAGLLILWIGNNTDLDLALADAMFDRAHNVFPWQHAWLAERFNHEILKTVLQVLGFAVVGVASWDCFKPIRRWTAARRTGMRVLALSALLVPAAISLLKRFSDSHCPWDLQRYGGDEPYVRLLEMMPAGIPSGHCLPAGHASSALWLLALAVFWLPARPRMAAAVGALMLAFGFAVGWMQQLRGAHFLTHTLWSIWIAVLIVYLLYRILGSRKGRAALA</sequence>
<dbReference type="PATRIC" id="fig|762836.4.peg.2609"/>
<organism evidence="3 4">
    <name type="scientific">Duganella phyllosphaerae</name>
    <dbReference type="NCBI Taxonomy" id="762836"/>
    <lineage>
        <taxon>Bacteria</taxon>
        <taxon>Pseudomonadati</taxon>
        <taxon>Pseudomonadota</taxon>
        <taxon>Betaproteobacteria</taxon>
        <taxon>Burkholderiales</taxon>
        <taxon>Oxalobacteraceae</taxon>
        <taxon>Telluria group</taxon>
        <taxon>Duganella</taxon>
    </lineage>
</organism>
<dbReference type="Proteomes" id="UP000175989">
    <property type="component" value="Unassembled WGS sequence"/>
</dbReference>
<protein>
    <submittedName>
        <fullName evidence="3">PAP2 superfamily protein</fullName>
    </submittedName>
</protein>
<keyword evidence="1" id="KW-0472">Membrane</keyword>
<keyword evidence="1" id="KW-0812">Transmembrane</keyword>
<dbReference type="EMBL" id="LROM01000085">
    <property type="protein sequence ID" value="OFA00067.1"/>
    <property type="molecule type" value="Genomic_DNA"/>
</dbReference>
<keyword evidence="4" id="KW-1185">Reference proteome</keyword>
<feature type="transmembrane region" description="Helical" evidence="1">
    <location>
        <begin position="107"/>
        <end position="126"/>
    </location>
</feature>